<dbReference type="PROSITE" id="PS01360">
    <property type="entry name" value="ZF_MYND_1"/>
    <property type="match status" value="1"/>
</dbReference>
<evidence type="ECO:0000259" key="5">
    <source>
        <dbReference type="PROSITE" id="PS50865"/>
    </source>
</evidence>
<dbReference type="OrthoDB" id="341421at2759"/>
<keyword evidence="7" id="KW-1185">Reference proteome</keyword>
<proteinExistence type="predicted"/>
<sequence length="421" mass="48153">MGSDILREDMLVLLSTMGVELPENTKIPDDGLNKLLLQALDASQRFTDLLKTAPFNPSEYHRWKSPKPLLEAVSRGNLTEAFENAMSGNKARGTSTAKEDTFREVRQILLALSMHYDQGTRDFVLLDTTEEWGIVIRIVDLFSLPFGDLEQTDVPIFGLLYKVVNRTNKLTLYERLNQMFNESIVSISTTELERKTMLKLFVLNGKRLSSEYKPRRNAKEDSHRLSFLLPLGPLNMRDLGKLNNLPGCEICGKRVTSRCTQCLTVSYCGTECQREDWKVHKQRCRSLKGGTWHTLTFEKNYGSPGLVASRLVVNRFDSAHDTQSMIENDLGVPPIDIHGEKPFLIKLQIALHQFGDDASMLVYDRQKSFQAYWKKSADRDIFTEGQKAMTGNLKIYRWARRVGDYQLSVCFDRAPEKNPVW</sequence>
<dbReference type="AlphaFoldDB" id="A0A9P6CHP7"/>
<accession>A0A9P6CHP7</accession>
<name>A0A9P6CHP7_9AGAR</name>
<gene>
    <name evidence="6" type="ORF">BDZ94DRAFT_1264418</name>
</gene>
<evidence type="ECO:0000256" key="2">
    <source>
        <dbReference type="ARBA" id="ARBA00022771"/>
    </source>
</evidence>
<protein>
    <recommendedName>
        <fullName evidence="5">MYND-type domain-containing protein</fullName>
    </recommendedName>
</protein>
<dbReference type="Gene3D" id="6.10.140.2220">
    <property type="match status" value="1"/>
</dbReference>
<evidence type="ECO:0000256" key="3">
    <source>
        <dbReference type="ARBA" id="ARBA00022833"/>
    </source>
</evidence>
<evidence type="ECO:0000313" key="7">
    <source>
        <dbReference type="Proteomes" id="UP000807353"/>
    </source>
</evidence>
<keyword evidence="2 4" id="KW-0863">Zinc-finger</keyword>
<dbReference type="Pfam" id="PF01753">
    <property type="entry name" value="zf-MYND"/>
    <property type="match status" value="1"/>
</dbReference>
<evidence type="ECO:0000256" key="1">
    <source>
        <dbReference type="ARBA" id="ARBA00022723"/>
    </source>
</evidence>
<dbReference type="PROSITE" id="PS50865">
    <property type="entry name" value="ZF_MYND_2"/>
    <property type="match status" value="1"/>
</dbReference>
<dbReference type="InterPro" id="IPR002893">
    <property type="entry name" value="Znf_MYND"/>
</dbReference>
<feature type="domain" description="MYND-type" evidence="5">
    <location>
        <begin position="248"/>
        <end position="284"/>
    </location>
</feature>
<dbReference type="Proteomes" id="UP000807353">
    <property type="component" value="Unassembled WGS sequence"/>
</dbReference>
<dbReference type="EMBL" id="MU150288">
    <property type="protein sequence ID" value="KAF9461154.1"/>
    <property type="molecule type" value="Genomic_DNA"/>
</dbReference>
<keyword evidence="1" id="KW-0479">Metal-binding</keyword>
<organism evidence="6 7">
    <name type="scientific">Collybia nuda</name>
    <dbReference type="NCBI Taxonomy" id="64659"/>
    <lineage>
        <taxon>Eukaryota</taxon>
        <taxon>Fungi</taxon>
        <taxon>Dikarya</taxon>
        <taxon>Basidiomycota</taxon>
        <taxon>Agaricomycotina</taxon>
        <taxon>Agaricomycetes</taxon>
        <taxon>Agaricomycetidae</taxon>
        <taxon>Agaricales</taxon>
        <taxon>Tricholomatineae</taxon>
        <taxon>Clitocybaceae</taxon>
        <taxon>Collybia</taxon>
    </lineage>
</organism>
<reference evidence="6" key="1">
    <citation type="submission" date="2020-11" db="EMBL/GenBank/DDBJ databases">
        <authorList>
            <consortium name="DOE Joint Genome Institute"/>
            <person name="Ahrendt S."/>
            <person name="Riley R."/>
            <person name="Andreopoulos W."/>
            <person name="Labutti K."/>
            <person name="Pangilinan J."/>
            <person name="Ruiz-Duenas F.J."/>
            <person name="Barrasa J.M."/>
            <person name="Sanchez-Garcia M."/>
            <person name="Camarero S."/>
            <person name="Miyauchi S."/>
            <person name="Serrano A."/>
            <person name="Linde D."/>
            <person name="Babiker R."/>
            <person name="Drula E."/>
            <person name="Ayuso-Fernandez I."/>
            <person name="Pacheco R."/>
            <person name="Padilla G."/>
            <person name="Ferreira P."/>
            <person name="Barriuso J."/>
            <person name="Kellner H."/>
            <person name="Castanera R."/>
            <person name="Alfaro M."/>
            <person name="Ramirez L."/>
            <person name="Pisabarro A.G."/>
            <person name="Kuo A."/>
            <person name="Tritt A."/>
            <person name="Lipzen A."/>
            <person name="He G."/>
            <person name="Yan M."/>
            <person name="Ng V."/>
            <person name="Cullen D."/>
            <person name="Martin F."/>
            <person name="Rosso M.-N."/>
            <person name="Henrissat B."/>
            <person name="Hibbett D."/>
            <person name="Martinez A.T."/>
            <person name="Grigoriev I.V."/>
        </authorList>
    </citation>
    <scope>NUCLEOTIDE SEQUENCE</scope>
    <source>
        <strain evidence="6">CBS 247.69</strain>
    </source>
</reference>
<dbReference type="SUPFAM" id="SSF144232">
    <property type="entry name" value="HIT/MYND zinc finger-like"/>
    <property type="match status" value="1"/>
</dbReference>
<dbReference type="GO" id="GO:0008270">
    <property type="term" value="F:zinc ion binding"/>
    <property type="evidence" value="ECO:0007669"/>
    <property type="project" value="UniProtKB-KW"/>
</dbReference>
<evidence type="ECO:0000313" key="6">
    <source>
        <dbReference type="EMBL" id="KAF9461154.1"/>
    </source>
</evidence>
<evidence type="ECO:0000256" key="4">
    <source>
        <dbReference type="PROSITE-ProRule" id="PRU00134"/>
    </source>
</evidence>
<comment type="caution">
    <text evidence="6">The sequence shown here is derived from an EMBL/GenBank/DDBJ whole genome shotgun (WGS) entry which is preliminary data.</text>
</comment>
<keyword evidence="3" id="KW-0862">Zinc</keyword>